<keyword evidence="4 8" id="KW-0812">Transmembrane</keyword>
<feature type="transmembrane region" description="Helical" evidence="8">
    <location>
        <begin position="14"/>
        <end position="34"/>
    </location>
</feature>
<dbReference type="Gene3D" id="3.30.1330.60">
    <property type="entry name" value="OmpA-like domain"/>
    <property type="match status" value="1"/>
</dbReference>
<dbReference type="InterPro" id="IPR050330">
    <property type="entry name" value="Bact_OuterMem_StrucFunc"/>
</dbReference>
<dbReference type="KEGG" id="dwd:DSCW_46140"/>
<accession>A0A5K7ZM95</accession>
<feature type="domain" description="OmpA-like" evidence="9">
    <location>
        <begin position="130"/>
        <end position="250"/>
    </location>
</feature>
<keyword evidence="5 8" id="KW-1133">Transmembrane helix</keyword>
<evidence type="ECO:0000256" key="5">
    <source>
        <dbReference type="ARBA" id="ARBA00022989"/>
    </source>
</evidence>
<dbReference type="InterPro" id="IPR025713">
    <property type="entry name" value="MotB-like_N_dom"/>
</dbReference>
<dbReference type="PROSITE" id="PS51123">
    <property type="entry name" value="OMPA_2"/>
    <property type="match status" value="1"/>
</dbReference>
<name>A0A5K7ZM95_9BACT</name>
<dbReference type="InterPro" id="IPR006665">
    <property type="entry name" value="OmpA-like"/>
</dbReference>
<evidence type="ECO:0000256" key="7">
    <source>
        <dbReference type="PROSITE-ProRule" id="PRU00473"/>
    </source>
</evidence>
<protein>
    <submittedName>
        <fullName evidence="10">Chemotaxis protein MotB</fullName>
    </submittedName>
</protein>
<dbReference type="Pfam" id="PF00691">
    <property type="entry name" value="OmpA"/>
    <property type="match status" value="1"/>
</dbReference>
<dbReference type="PANTHER" id="PTHR30329">
    <property type="entry name" value="STATOR ELEMENT OF FLAGELLAR MOTOR COMPLEX"/>
    <property type="match status" value="1"/>
</dbReference>
<comment type="subcellular location">
    <subcellularLocation>
        <location evidence="1">Cell membrane</location>
        <topology evidence="1">Single-pass membrane protein</topology>
    </subcellularLocation>
</comment>
<organism evidence="10 11">
    <name type="scientific">Desulfosarcina widdelii</name>
    <dbReference type="NCBI Taxonomy" id="947919"/>
    <lineage>
        <taxon>Bacteria</taxon>
        <taxon>Pseudomonadati</taxon>
        <taxon>Thermodesulfobacteriota</taxon>
        <taxon>Desulfobacteria</taxon>
        <taxon>Desulfobacterales</taxon>
        <taxon>Desulfosarcinaceae</taxon>
        <taxon>Desulfosarcina</taxon>
    </lineage>
</organism>
<evidence type="ECO:0000313" key="11">
    <source>
        <dbReference type="Proteomes" id="UP000427769"/>
    </source>
</evidence>
<keyword evidence="11" id="KW-1185">Reference proteome</keyword>
<evidence type="ECO:0000256" key="3">
    <source>
        <dbReference type="ARBA" id="ARBA00022475"/>
    </source>
</evidence>
<dbReference type="InterPro" id="IPR036737">
    <property type="entry name" value="OmpA-like_sf"/>
</dbReference>
<evidence type="ECO:0000259" key="9">
    <source>
        <dbReference type="PROSITE" id="PS51123"/>
    </source>
</evidence>
<evidence type="ECO:0000256" key="2">
    <source>
        <dbReference type="ARBA" id="ARBA00008914"/>
    </source>
</evidence>
<evidence type="ECO:0000256" key="6">
    <source>
        <dbReference type="ARBA" id="ARBA00023136"/>
    </source>
</evidence>
<dbReference type="RefSeq" id="WP_170302419.1">
    <property type="nucleotide sequence ID" value="NZ_AP021875.1"/>
</dbReference>
<evidence type="ECO:0000256" key="8">
    <source>
        <dbReference type="SAM" id="Phobius"/>
    </source>
</evidence>
<keyword evidence="6 7" id="KW-0472">Membrane</keyword>
<dbReference type="CDD" id="cd07185">
    <property type="entry name" value="OmpA_C-like"/>
    <property type="match status" value="1"/>
</dbReference>
<dbReference type="Pfam" id="PF13677">
    <property type="entry name" value="MotB_plug"/>
    <property type="match status" value="1"/>
</dbReference>
<proteinExistence type="inferred from homology"/>
<keyword evidence="3" id="KW-1003">Cell membrane</keyword>
<dbReference type="GO" id="GO:0005886">
    <property type="term" value="C:plasma membrane"/>
    <property type="evidence" value="ECO:0007669"/>
    <property type="project" value="UniProtKB-SubCell"/>
</dbReference>
<evidence type="ECO:0000256" key="4">
    <source>
        <dbReference type="ARBA" id="ARBA00022692"/>
    </source>
</evidence>
<dbReference type="EMBL" id="AP021875">
    <property type="protein sequence ID" value="BBO77197.1"/>
    <property type="molecule type" value="Genomic_DNA"/>
</dbReference>
<dbReference type="SUPFAM" id="SSF103088">
    <property type="entry name" value="OmpA-like"/>
    <property type="match status" value="1"/>
</dbReference>
<evidence type="ECO:0000256" key="1">
    <source>
        <dbReference type="ARBA" id="ARBA00004162"/>
    </source>
</evidence>
<reference evidence="10 11" key="1">
    <citation type="submission" date="2019-11" db="EMBL/GenBank/DDBJ databases">
        <title>Comparative genomics of hydrocarbon-degrading Desulfosarcina strains.</title>
        <authorList>
            <person name="Watanabe M."/>
            <person name="Kojima H."/>
            <person name="Fukui M."/>
        </authorList>
    </citation>
    <scope>NUCLEOTIDE SEQUENCE [LARGE SCALE GENOMIC DNA]</scope>
    <source>
        <strain evidence="10 11">PP31</strain>
    </source>
</reference>
<dbReference type="PANTHER" id="PTHR30329:SF21">
    <property type="entry name" value="LIPOPROTEIN YIAD-RELATED"/>
    <property type="match status" value="1"/>
</dbReference>
<dbReference type="Proteomes" id="UP000427769">
    <property type="component" value="Chromosome"/>
</dbReference>
<dbReference type="AlphaFoldDB" id="A0A5K7ZM95"/>
<comment type="similarity">
    <text evidence="2">Belongs to the MotB family.</text>
</comment>
<evidence type="ECO:0000313" key="10">
    <source>
        <dbReference type="EMBL" id="BBO77197.1"/>
    </source>
</evidence>
<gene>
    <name evidence="10" type="ORF">DSCW_46140</name>
</gene>
<sequence length="250" mass="27773">MRAGQGMTVETDSFLWSLADLMTLMLIFFIMLYANAVQRPTQAVVQSAATGTAESEAKPATDDRMDGVFSENSAEMAVQKVDGINVQPIEASEQKAPRVEKHSPDEDLNHRLIDDLADRFTEDFYVRWEDRQPVFVLGERITFNVGQAGLLDEARGTLRRVARLISRMSVCQVVITGHTDDLPIHTKAFPSNWELSAGRAASVARALIESGVSPRQLVIQGQSQFKPLVNNTNDTDRRTNRRVEISLISG</sequence>